<comment type="function">
    <text evidence="13">Couples transcription and DNA repair by recognizing RNA polymerase (RNAP) stalled at DNA lesions. Mediates ATP-dependent release of RNAP and its truncated transcript from the DNA, and recruitment of nucleotide excision repair machinery to the damaged site.</text>
</comment>
<feature type="domain" description="Helicase C-terminal" evidence="16">
    <location>
        <begin position="904"/>
        <end position="1054"/>
    </location>
</feature>
<comment type="subcellular location">
    <subcellularLocation>
        <location evidence="1 13">Cytoplasm</location>
    </subcellularLocation>
</comment>
<dbReference type="InterPro" id="IPR027417">
    <property type="entry name" value="P-loop_NTPase"/>
</dbReference>
<dbReference type="Gene3D" id="3.40.50.300">
    <property type="entry name" value="P-loop containing nucleotide triphosphate hydrolases"/>
    <property type="match status" value="2"/>
</dbReference>
<dbReference type="Pfam" id="PF00271">
    <property type="entry name" value="Helicase_C"/>
    <property type="match status" value="1"/>
</dbReference>
<feature type="compositionally biased region" description="Low complexity" evidence="14">
    <location>
        <begin position="18"/>
        <end position="44"/>
    </location>
</feature>
<proteinExistence type="inferred from homology"/>
<dbReference type="InterPro" id="IPR041471">
    <property type="entry name" value="UvrB_inter"/>
</dbReference>
<dbReference type="PROSITE" id="PS51194">
    <property type="entry name" value="HELICASE_CTER"/>
    <property type="match status" value="1"/>
</dbReference>
<dbReference type="Gene3D" id="3.30.2060.10">
    <property type="entry name" value="Penicillin-binding protein 1b domain"/>
    <property type="match status" value="1"/>
</dbReference>
<feature type="domain" description="Helicase ATP-binding" evidence="15">
    <location>
        <begin position="718"/>
        <end position="879"/>
    </location>
</feature>
<dbReference type="GO" id="GO:0000716">
    <property type="term" value="P:transcription-coupled nucleotide-excision repair, DNA damage recognition"/>
    <property type="evidence" value="ECO:0007669"/>
    <property type="project" value="UniProtKB-UniRule"/>
</dbReference>
<gene>
    <name evidence="13" type="primary">mfd</name>
    <name evidence="17" type="ORF">BMYO_1210</name>
</gene>
<evidence type="ECO:0000256" key="6">
    <source>
        <dbReference type="ARBA" id="ARBA00022806"/>
    </source>
</evidence>
<dbReference type="SUPFAM" id="SSF143517">
    <property type="entry name" value="TRCF domain-like"/>
    <property type="match status" value="1"/>
</dbReference>
<dbReference type="InterPro" id="IPR003711">
    <property type="entry name" value="CarD-like/TRCF_RID"/>
</dbReference>
<name>A0A261FKE6_9BIFI</name>
<organism evidence="17 18">
    <name type="scientific">Bifidobacterium myosotis</name>
    <dbReference type="NCBI Taxonomy" id="1630166"/>
    <lineage>
        <taxon>Bacteria</taxon>
        <taxon>Bacillati</taxon>
        <taxon>Actinomycetota</taxon>
        <taxon>Actinomycetes</taxon>
        <taxon>Bifidobacteriales</taxon>
        <taxon>Bifidobacteriaceae</taxon>
        <taxon>Bifidobacterium</taxon>
    </lineage>
</organism>
<dbReference type="InterPro" id="IPR036101">
    <property type="entry name" value="CarD-like/TRCF_RID_sf"/>
</dbReference>
<dbReference type="InterPro" id="IPR005118">
    <property type="entry name" value="TRCF_C"/>
</dbReference>
<dbReference type="Proteomes" id="UP000216871">
    <property type="component" value="Unassembled WGS sequence"/>
</dbReference>
<evidence type="ECO:0000256" key="14">
    <source>
        <dbReference type="SAM" id="MobiDB-lite"/>
    </source>
</evidence>
<evidence type="ECO:0000256" key="5">
    <source>
        <dbReference type="ARBA" id="ARBA00022801"/>
    </source>
</evidence>
<evidence type="ECO:0000256" key="11">
    <source>
        <dbReference type="ARBA" id="ARBA00061399"/>
    </source>
</evidence>
<comment type="similarity">
    <text evidence="11 13">In the C-terminal section; belongs to the helicase family. RecG subfamily.</text>
</comment>
<dbReference type="InterPro" id="IPR004576">
    <property type="entry name" value="Mfd"/>
</dbReference>
<evidence type="ECO:0000259" key="16">
    <source>
        <dbReference type="PROSITE" id="PS51194"/>
    </source>
</evidence>
<dbReference type="Pfam" id="PF03461">
    <property type="entry name" value="TRCF"/>
    <property type="match status" value="1"/>
</dbReference>
<comment type="caution">
    <text evidence="17">The sequence shown here is derived from an EMBL/GenBank/DDBJ whole genome shotgun (WGS) entry which is preliminary data.</text>
</comment>
<keyword evidence="3 13" id="KW-0547">Nucleotide-binding</keyword>
<dbReference type="SUPFAM" id="SSF141259">
    <property type="entry name" value="CarD-like"/>
    <property type="match status" value="1"/>
</dbReference>
<dbReference type="Gene3D" id="3.90.1150.50">
    <property type="entry name" value="Transcription-repair-coupling factor, D7 domain"/>
    <property type="match status" value="1"/>
</dbReference>
<dbReference type="PROSITE" id="PS51192">
    <property type="entry name" value="HELICASE_ATP_BIND_1"/>
    <property type="match status" value="1"/>
</dbReference>
<dbReference type="PANTHER" id="PTHR47964:SF1">
    <property type="entry name" value="ATP-DEPENDENT DNA HELICASE HOMOLOG RECG, CHLOROPLASTIC"/>
    <property type="match status" value="1"/>
</dbReference>
<dbReference type="SUPFAM" id="SSF52540">
    <property type="entry name" value="P-loop containing nucleoside triphosphate hydrolases"/>
    <property type="match status" value="3"/>
</dbReference>
<dbReference type="SMART" id="SM00487">
    <property type="entry name" value="DEXDc"/>
    <property type="match status" value="1"/>
</dbReference>
<dbReference type="InterPro" id="IPR037235">
    <property type="entry name" value="TRCF-like_C_D7"/>
</dbReference>
<dbReference type="InterPro" id="IPR011545">
    <property type="entry name" value="DEAD/DEAH_box_helicase_dom"/>
</dbReference>
<evidence type="ECO:0000256" key="9">
    <source>
        <dbReference type="ARBA" id="ARBA00023204"/>
    </source>
</evidence>
<dbReference type="GO" id="GO:0005524">
    <property type="term" value="F:ATP binding"/>
    <property type="evidence" value="ECO:0007669"/>
    <property type="project" value="UniProtKB-UniRule"/>
</dbReference>
<evidence type="ECO:0000256" key="2">
    <source>
        <dbReference type="ARBA" id="ARBA00022490"/>
    </source>
</evidence>
<protein>
    <recommendedName>
        <fullName evidence="12 13">Transcription-repair-coupling factor</fullName>
        <shortName evidence="13">TRCF</shortName>
        <ecNumber evidence="13">3.6.4.-</ecNumber>
    </recommendedName>
</protein>
<evidence type="ECO:0000313" key="17">
    <source>
        <dbReference type="EMBL" id="OZG59642.1"/>
    </source>
</evidence>
<dbReference type="InterPro" id="IPR047112">
    <property type="entry name" value="RecG/Mfd"/>
</dbReference>
<keyword evidence="6" id="KW-0347">Helicase</keyword>
<sequence length="1254" mass="136820">MAADAASGTPATGVSGIASDSVSGSRAASASAASSQTVASPASVNGQPIDGSLAGVLAQLLKDPNFRALAAGDITPSEESGADPSILAGMPDGLRPALAAAIAQGLAQDDAAQATAPTTMRTAPQNADDESGHRAGKPVILVVASGREAEETVGALRSWYDGDPNDIAQLEAWETLPHERLSPRADTVASRMAVFRRLKHPDAHDPMFGPIRILVMPVRSLIQPVVRNLGDVEPLVFTVGEDLPLDEAARRLIENAYTRVELVMDRGEFAVRGGILDVFPPTAPHPVRIEFFGDEIDTIREFHASDQRTYGDGLRTIWATACRELQLTDAVRKRAKALIGSIPNAEDMLESIANAIPVEGMESLMPALVDHLEPVPSLLPKDAVILLSDPEKLRRSAEDLAKTANEFLAASWHVAASGHGAGAPISFDEASFLDFEETISALEYSEHDVVRLTSFGVDATLPGHVQLDAQNPAEFRGDEAKASRGIEGLIDAGFDVTITAAAAGTLARLKRAINTTGIATFDTIRSQAIDGFVDGAAKIALLTERDLTGRTSAVAVAKTPKRRRKAIDLMELKKGDYVVHEQHGIGRFVEMRQRTIGTGANRTTREYLVIEYAPSKRGAPADKLFIPTDQLDQVSKYIGAEVPKLNKLGGSDWAATKAKARKHVHEIADDLIKLYSARQRARGFAFSPDTPWQKELEDAFPYQETADQLTTIDEVKADMEKSVPMDRLICGDVGFGKTEIAVRAAFKAVQDSKQVAVLVPTTLLVQQHYETFSERFEGFPVNVAAMSRFQTTKEINETIAGLEEGTVDVVIGTHKLLNPKVKFKDLGLVIIDEEQRFGVEHKETLKALRTNVDVLSLSATPIPRTLEMAVTGIREMSTLATPPEDRLPVLTYVGAYEDAQVTAAVRRELLRGGQVFYVHNRVQDIAHVADKLHTLVPEARVGIAHGKMGEKQLDQIIRDFWHRDIDVLVCTTIIETGLDISNANTLIVDHADRFGLSQLHQLRGRVGRGRERAYAYFLYDPAKPMTQQSHDRLATIAQNTALGSGFDVAMKDLELRGTGNLLGDEQSGHIEGVGFDLYVRMVSEAVEKYKEPEENVEPVAVSIDLPIEASIPVDYIDSDKLRLEAYRKLASARNETDLKDLAEELADRYGKLPEEFETLFDVARLKFKARKLGVSEILAQSNRVRVGRIDPPESVQMRMARIYKGTQYRPVTHQLLVPAPFNGSLGQGPMSSDQIVLWANQLLDDLAWTPKPRK</sequence>
<dbReference type="SMART" id="SM01058">
    <property type="entry name" value="CarD_TRCF"/>
    <property type="match status" value="1"/>
</dbReference>
<dbReference type="NCBIfam" id="TIGR00580">
    <property type="entry name" value="mfd"/>
    <property type="match status" value="1"/>
</dbReference>
<feature type="region of interest" description="Disordered" evidence="14">
    <location>
        <begin position="110"/>
        <end position="133"/>
    </location>
</feature>
<evidence type="ECO:0000256" key="10">
    <source>
        <dbReference type="ARBA" id="ARBA00061104"/>
    </source>
</evidence>
<keyword evidence="5 13" id="KW-0378">Hydrolase</keyword>
<evidence type="ECO:0000259" key="15">
    <source>
        <dbReference type="PROSITE" id="PS51192"/>
    </source>
</evidence>
<keyword evidence="8 13" id="KW-0238">DNA-binding</keyword>
<keyword evidence="9 13" id="KW-0234">DNA repair</keyword>
<evidence type="ECO:0000256" key="8">
    <source>
        <dbReference type="ARBA" id="ARBA00023125"/>
    </source>
</evidence>
<dbReference type="HAMAP" id="MF_00969">
    <property type="entry name" value="TRCF"/>
    <property type="match status" value="1"/>
</dbReference>
<dbReference type="CDD" id="cd17991">
    <property type="entry name" value="DEXHc_TRCF"/>
    <property type="match status" value="1"/>
</dbReference>
<dbReference type="GO" id="GO:0003678">
    <property type="term" value="F:DNA helicase activity"/>
    <property type="evidence" value="ECO:0007669"/>
    <property type="project" value="TreeGrafter"/>
</dbReference>
<evidence type="ECO:0000256" key="1">
    <source>
        <dbReference type="ARBA" id="ARBA00004496"/>
    </source>
</evidence>
<keyword evidence="4 13" id="KW-0227">DNA damage</keyword>
<keyword evidence="2 13" id="KW-0963">Cytoplasm</keyword>
<evidence type="ECO:0000313" key="18">
    <source>
        <dbReference type="Proteomes" id="UP000216871"/>
    </source>
</evidence>
<dbReference type="Pfam" id="PF17757">
    <property type="entry name" value="UvrB_inter"/>
    <property type="match status" value="1"/>
</dbReference>
<evidence type="ECO:0000256" key="12">
    <source>
        <dbReference type="ARBA" id="ARBA00070128"/>
    </source>
</evidence>
<evidence type="ECO:0000256" key="4">
    <source>
        <dbReference type="ARBA" id="ARBA00022763"/>
    </source>
</evidence>
<dbReference type="GO" id="GO:0006355">
    <property type="term" value="P:regulation of DNA-templated transcription"/>
    <property type="evidence" value="ECO:0007669"/>
    <property type="project" value="UniProtKB-UniRule"/>
</dbReference>
<reference evidence="17 18" key="1">
    <citation type="journal article" date="2017" name="BMC Genomics">
        <title>Comparative genomic and phylogenomic analyses of the Bifidobacteriaceae family.</title>
        <authorList>
            <person name="Lugli G.A."/>
            <person name="Milani C."/>
            <person name="Turroni F."/>
            <person name="Duranti S."/>
            <person name="Mancabelli L."/>
            <person name="Mangifesta M."/>
            <person name="Ferrario C."/>
            <person name="Modesto M."/>
            <person name="Mattarelli P."/>
            <person name="Jiri K."/>
            <person name="van Sinderen D."/>
            <person name="Ventura M."/>
        </authorList>
    </citation>
    <scope>NUCLEOTIDE SEQUENCE [LARGE SCALE GENOMIC DNA]</scope>
    <source>
        <strain evidence="17 18">DSM 100196</strain>
    </source>
</reference>
<dbReference type="AlphaFoldDB" id="A0A261FKE6"/>
<dbReference type="Gene3D" id="2.40.10.170">
    <property type="match status" value="1"/>
</dbReference>
<evidence type="ECO:0000256" key="13">
    <source>
        <dbReference type="HAMAP-Rule" id="MF_00969"/>
    </source>
</evidence>
<evidence type="ECO:0000256" key="3">
    <source>
        <dbReference type="ARBA" id="ARBA00022741"/>
    </source>
</evidence>
<keyword evidence="7 13" id="KW-0067">ATP-binding</keyword>
<dbReference type="PANTHER" id="PTHR47964">
    <property type="entry name" value="ATP-DEPENDENT DNA HELICASE HOMOLOG RECG, CHLOROPLASTIC"/>
    <property type="match status" value="1"/>
</dbReference>
<dbReference type="InterPro" id="IPR001650">
    <property type="entry name" value="Helicase_C-like"/>
</dbReference>
<feature type="compositionally biased region" description="Low complexity" evidence="14">
    <location>
        <begin position="110"/>
        <end position="119"/>
    </location>
</feature>
<feature type="region of interest" description="Disordered" evidence="14">
    <location>
        <begin position="1"/>
        <end position="44"/>
    </location>
</feature>
<dbReference type="SMART" id="SM00982">
    <property type="entry name" value="TRCF"/>
    <property type="match status" value="1"/>
</dbReference>
<dbReference type="GO" id="GO:0005737">
    <property type="term" value="C:cytoplasm"/>
    <property type="evidence" value="ECO:0007669"/>
    <property type="project" value="UniProtKB-SubCell"/>
</dbReference>
<comment type="similarity">
    <text evidence="10 13">In the N-terminal section; belongs to the UvrB family.</text>
</comment>
<dbReference type="FunFam" id="3.40.50.300:FF:000300">
    <property type="entry name" value="Transcription-repair-coupling factor"/>
    <property type="match status" value="1"/>
</dbReference>
<dbReference type="SMART" id="SM00490">
    <property type="entry name" value="HELICc"/>
    <property type="match status" value="1"/>
</dbReference>
<dbReference type="EC" id="3.6.4.-" evidence="13"/>
<dbReference type="EMBL" id="MWWW01000013">
    <property type="protein sequence ID" value="OZG59642.1"/>
    <property type="molecule type" value="Genomic_DNA"/>
</dbReference>
<dbReference type="FunFam" id="3.40.50.300:FF:000546">
    <property type="entry name" value="Transcription-repair-coupling factor"/>
    <property type="match status" value="1"/>
</dbReference>
<dbReference type="GO" id="GO:0003684">
    <property type="term" value="F:damaged DNA binding"/>
    <property type="evidence" value="ECO:0007669"/>
    <property type="project" value="InterPro"/>
</dbReference>
<accession>A0A261FKE6</accession>
<dbReference type="GO" id="GO:0016787">
    <property type="term" value="F:hydrolase activity"/>
    <property type="evidence" value="ECO:0007669"/>
    <property type="project" value="UniProtKB-KW"/>
</dbReference>
<keyword evidence="18" id="KW-1185">Reference proteome</keyword>
<evidence type="ECO:0000256" key="7">
    <source>
        <dbReference type="ARBA" id="ARBA00022840"/>
    </source>
</evidence>
<dbReference type="InterPro" id="IPR014001">
    <property type="entry name" value="Helicase_ATP-bd"/>
</dbReference>
<dbReference type="Pfam" id="PF02559">
    <property type="entry name" value="CarD_TRCF_RID"/>
    <property type="match status" value="1"/>
</dbReference>
<dbReference type="Pfam" id="PF00270">
    <property type="entry name" value="DEAD"/>
    <property type="match status" value="1"/>
</dbReference>
<dbReference type="Gene3D" id="3.40.50.11180">
    <property type="match status" value="1"/>
</dbReference>